<name>A0A182USL9_ANOME</name>
<organism evidence="1 2">
    <name type="scientific">Anopheles merus</name>
    <name type="common">Mosquito</name>
    <dbReference type="NCBI Taxonomy" id="30066"/>
    <lineage>
        <taxon>Eukaryota</taxon>
        <taxon>Metazoa</taxon>
        <taxon>Ecdysozoa</taxon>
        <taxon>Arthropoda</taxon>
        <taxon>Hexapoda</taxon>
        <taxon>Insecta</taxon>
        <taxon>Pterygota</taxon>
        <taxon>Neoptera</taxon>
        <taxon>Endopterygota</taxon>
        <taxon>Diptera</taxon>
        <taxon>Nematocera</taxon>
        <taxon>Culicoidea</taxon>
        <taxon>Culicidae</taxon>
        <taxon>Anophelinae</taxon>
        <taxon>Anopheles</taxon>
    </lineage>
</organism>
<proteinExistence type="predicted"/>
<accession>A0A182USL9</accession>
<dbReference type="Proteomes" id="UP000075903">
    <property type="component" value="Unassembled WGS sequence"/>
</dbReference>
<reference evidence="1" key="1">
    <citation type="submission" date="2020-05" db="UniProtKB">
        <authorList>
            <consortium name="EnsemblMetazoa"/>
        </authorList>
    </citation>
    <scope>IDENTIFICATION</scope>
    <source>
        <strain evidence="1">MAF</strain>
    </source>
</reference>
<dbReference type="VEuPathDB" id="VectorBase:AMEM002927"/>
<evidence type="ECO:0000313" key="2">
    <source>
        <dbReference type="Proteomes" id="UP000075903"/>
    </source>
</evidence>
<dbReference type="EnsemblMetazoa" id="AMEM002927-RA">
    <property type="protein sequence ID" value="AMEM002927-PA"/>
    <property type="gene ID" value="AMEM002927"/>
</dbReference>
<evidence type="ECO:0000313" key="1">
    <source>
        <dbReference type="EnsemblMetazoa" id="AMEM002927-PA"/>
    </source>
</evidence>
<dbReference type="AlphaFoldDB" id="A0A182USL9"/>
<keyword evidence="2" id="KW-1185">Reference proteome</keyword>
<sequence length="341" mass="37283">MVYISDTCRALVASVTPLSSRTRMKRGKRSEMPFSGSMMPMPARCTGLSDRSAHSTSHTCTGSNQSSGTTFASCRLSQLRDRFAISYVASRASVFTIRPSQLPRTASSRKRCSSSRSPVSSRVAYCHWPSISRKCRYSSSRRSTNGRSTSGSPFRYSRSNMNTHTCTLMSASFASFRFRFFFDGSYLDPSLPDDAAPPAAPSDSSGCFLTEKKKERAAPLVGLAGASGFFSSDGFFSFTGDGFSSFFTVLLDVLSNSLRTPSCCSAAFRSYVLLACIRGNCAIALCIFICPISRSSSAEERLACSCRNRARFESFGRTMYIEVVRLRYGKAIMRACSSGDE</sequence>
<protein>
    <submittedName>
        <fullName evidence="1">Uncharacterized protein</fullName>
    </submittedName>
</protein>